<sequence length="159" mass="18262">MCDDRSSEGDEARLQQLQQQWAAAIRLQLDKEFQEQQPQRLQHHDIWRSDAGELELPSGRIRQEAQDMNTVGKMNDAENILSRNPTTFWSYGDGSSFFASGKRERNHLSSTDVLRPAIVRGNATPCVGCWNRSTEELHDSLSRRWDRGQNADPFSIIFN</sequence>
<dbReference type="KEGG" id="hazt:108675452"/>
<evidence type="ECO:0000313" key="1">
    <source>
        <dbReference type="Proteomes" id="UP000694843"/>
    </source>
</evidence>
<dbReference type="GeneID" id="108675452"/>
<dbReference type="Proteomes" id="UP000694843">
    <property type="component" value="Unplaced"/>
</dbReference>
<accession>A0A979FJZ3</accession>
<proteinExistence type="predicted"/>
<dbReference type="AlphaFoldDB" id="A0A979FJZ3"/>
<name>A0A979FJZ3_HYAAZ</name>
<organism evidence="1 2">
    <name type="scientific">Hyalella azteca</name>
    <name type="common">Amphipod</name>
    <dbReference type="NCBI Taxonomy" id="294128"/>
    <lineage>
        <taxon>Eukaryota</taxon>
        <taxon>Metazoa</taxon>
        <taxon>Ecdysozoa</taxon>
        <taxon>Arthropoda</taxon>
        <taxon>Crustacea</taxon>
        <taxon>Multicrustacea</taxon>
        <taxon>Malacostraca</taxon>
        <taxon>Eumalacostraca</taxon>
        <taxon>Peracarida</taxon>
        <taxon>Amphipoda</taxon>
        <taxon>Senticaudata</taxon>
        <taxon>Talitrida</taxon>
        <taxon>Talitroidea</taxon>
        <taxon>Hyalellidae</taxon>
        <taxon>Hyalella</taxon>
    </lineage>
</organism>
<dbReference type="RefSeq" id="XP_047737311.1">
    <property type="nucleotide sequence ID" value="XM_047881355.1"/>
</dbReference>
<keyword evidence="1" id="KW-1185">Reference proteome</keyword>
<reference evidence="2" key="1">
    <citation type="submission" date="2025-08" db="UniProtKB">
        <authorList>
            <consortium name="RefSeq"/>
        </authorList>
    </citation>
    <scope>IDENTIFICATION</scope>
    <source>
        <tissue evidence="2">Whole organism</tissue>
    </source>
</reference>
<dbReference type="OrthoDB" id="10525116at2759"/>
<protein>
    <submittedName>
        <fullName evidence="2">Uncharacterized protein LOC108675452</fullName>
    </submittedName>
</protein>
<evidence type="ECO:0000313" key="2">
    <source>
        <dbReference type="RefSeq" id="XP_047737311.1"/>
    </source>
</evidence>
<gene>
    <name evidence="2" type="primary">LOC108675452</name>
</gene>